<name>A0A1L0DFH4_9ASCO</name>
<dbReference type="Proteomes" id="UP000182334">
    <property type="component" value="Chromosome III"/>
</dbReference>
<dbReference type="InterPro" id="IPR002048">
    <property type="entry name" value="EF_hand_dom"/>
</dbReference>
<dbReference type="InterPro" id="IPR050403">
    <property type="entry name" value="Myosin_RLC"/>
</dbReference>
<dbReference type="OrthoDB" id="429467at2759"/>
<keyword evidence="2" id="KW-0472">Membrane</keyword>
<evidence type="ECO:0000313" key="5">
    <source>
        <dbReference type="Proteomes" id="UP000182334"/>
    </source>
</evidence>
<dbReference type="InterPro" id="IPR011992">
    <property type="entry name" value="EF-hand-dom_pair"/>
</dbReference>
<dbReference type="AlphaFoldDB" id="A0A1L0DFH4"/>
<keyword evidence="2" id="KW-0812">Transmembrane</keyword>
<dbReference type="STRING" id="45354.A0A1L0DFH4"/>
<keyword evidence="5" id="KW-1185">Reference proteome</keyword>
<evidence type="ECO:0000256" key="2">
    <source>
        <dbReference type="SAM" id="Phobius"/>
    </source>
</evidence>
<dbReference type="PROSITE" id="PS50222">
    <property type="entry name" value="EF_HAND_2"/>
    <property type="match status" value="1"/>
</dbReference>
<dbReference type="Gene3D" id="1.10.238.10">
    <property type="entry name" value="EF-hand"/>
    <property type="match status" value="1"/>
</dbReference>
<sequence length="197" mass="22098">MISGSRQIEDRSQIGFVKFLLIFILNIVTNFVSFDIVQMVVLTLSNQQKVQVRNAFTLIDSDSKDGKITLSDLTNVHKTLGIELPDEETLKLMLQGNELITFAQFSQILAGELAKVDDKTTIVNALKIFTSEDAHDLVVDVDELKEACCSVQMGDIGSGDHRLSRQVFDSLTKGFVKEQMDGKRLFYASNWIDAYIE</sequence>
<feature type="domain" description="EF-hand" evidence="3">
    <location>
        <begin position="47"/>
        <end position="83"/>
    </location>
</feature>
<protein>
    <submittedName>
        <fullName evidence="4">CIC11C00000003502</fullName>
    </submittedName>
</protein>
<feature type="transmembrane region" description="Helical" evidence="2">
    <location>
        <begin position="20"/>
        <end position="44"/>
    </location>
</feature>
<dbReference type="PANTHER" id="PTHR23049">
    <property type="entry name" value="MYOSIN REGULATORY LIGHT CHAIN 2"/>
    <property type="match status" value="1"/>
</dbReference>
<proteinExistence type="predicted"/>
<accession>A0A1L0DFH4</accession>
<gene>
    <name evidence="4" type="ORF">SAMEA4029010_CIC11G00000003502</name>
</gene>
<evidence type="ECO:0000259" key="3">
    <source>
        <dbReference type="PROSITE" id="PS50222"/>
    </source>
</evidence>
<keyword evidence="2" id="KW-1133">Transmembrane helix</keyword>
<evidence type="ECO:0000313" key="4">
    <source>
        <dbReference type="EMBL" id="SGZ51150.1"/>
    </source>
</evidence>
<keyword evidence="1" id="KW-0677">Repeat</keyword>
<reference evidence="4 5" key="1">
    <citation type="submission" date="2016-10" db="EMBL/GenBank/DDBJ databases">
        <authorList>
            <person name="de Groot N.N."/>
        </authorList>
    </citation>
    <scope>NUCLEOTIDE SEQUENCE [LARGE SCALE GENOMIC DNA]</scope>
    <source>
        <strain evidence="4 5">CBS 141442</strain>
    </source>
</reference>
<dbReference type="GO" id="GO:0005509">
    <property type="term" value="F:calcium ion binding"/>
    <property type="evidence" value="ECO:0007669"/>
    <property type="project" value="InterPro"/>
</dbReference>
<dbReference type="SUPFAM" id="SSF47473">
    <property type="entry name" value="EF-hand"/>
    <property type="match status" value="1"/>
</dbReference>
<evidence type="ECO:0000256" key="1">
    <source>
        <dbReference type="ARBA" id="ARBA00022737"/>
    </source>
</evidence>
<organism evidence="4 5">
    <name type="scientific">Sungouiella intermedia</name>
    <dbReference type="NCBI Taxonomy" id="45354"/>
    <lineage>
        <taxon>Eukaryota</taxon>
        <taxon>Fungi</taxon>
        <taxon>Dikarya</taxon>
        <taxon>Ascomycota</taxon>
        <taxon>Saccharomycotina</taxon>
        <taxon>Pichiomycetes</taxon>
        <taxon>Metschnikowiaceae</taxon>
        <taxon>Sungouiella</taxon>
    </lineage>
</organism>
<dbReference type="EMBL" id="LT635758">
    <property type="protein sequence ID" value="SGZ51150.1"/>
    <property type="molecule type" value="Genomic_DNA"/>
</dbReference>